<dbReference type="InterPro" id="IPR020846">
    <property type="entry name" value="MFS_dom"/>
</dbReference>
<dbReference type="GO" id="GO:0005886">
    <property type="term" value="C:plasma membrane"/>
    <property type="evidence" value="ECO:0007669"/>
    <property type="project" value="UniProtKB-SubCell"/>
</dbReference>
<evidence type="ECO:0000256" key="3">
    <source>
        <dbReference type="ARBA" id="ARBA00022989"/>
    </source>
</evidence>
<feature type="transmembrane region" description="Helical" evidence="5">
    <location>
        <begin position="164"/>
        <end position="184"/>
    </location>
</feature>
<comment type="caution">
    <text evidence="7">The sequence shown here is derived from an EMBL/GenBank/DDBJ whole genome shotgun (WGS) entry which is preliminary data.</text>
</comment>
<keyword evidence="2 5" id="KW-0812">Transmembrane</keyword>
<evidence type="ECO:0000256" key="5">
    <source>
        <dbReference type="SAM" id="Phobius"/>
    </source>
</evidence>
<dbReference type="OrthoDB" id="7030876at2"/>
<dbReference type="InterPro" id="IPR052952">
    <property type="entry name" value="MFS-Transporter"/>
</dbReference>
<keyword evidence="8" id="KW-1185">Reference proteome</keyword>
<dbReference type="InterPro" id="IPR011701">
    <property type="entry name" value="MFS"/>
</dbReference>
<dbReference type="PROSITE" id="PS50850">
    <property type="entry name" value="MFS"/>
    <property type="match status" value="1"/>
</dbReference>
<accession>A0A543PD87</accession>
<name>A0A543PD87_9ACTN</name>
<dbReference type="PANTHER" id="PTHR23527">
    <property type="entry name" value="BLL3282 PROTEIN"/>
    <property type="match status" value="1"/>
</dbReference>
<feature type="transmembrane region" description="Helical" evidence="5">
    <location>
        <begin position="235"/>
        <end position="256"/>
    </location>
</feature>
<dbReference type="Gene3D" id="1.20.1250.20">
    <property type="entry name" value="MFS general substrate transporter like domains"/>
    <property type="match status" value="1"/>
</dbReference>
<dbReference type="RefSeq" id="WP_142024705.1">
    <property type="nucleotide sequence ID" value="NZ_VFQE01000001.1"/>
</dbReference>
<feature type="transmembrane region" description="Helical" evidence="5">
    <location>
        <begin position="336"/>
        <end position="357"/>
    </location>
</feature>
<evidence type="ECO:0000256" key="2">
    <source>
        <dbReference type="ARBA" id="ARBA00022692"/>
    </source>
</evidence>
<keyword evidence="4 5" id="KW-0472">Membrane</keyword>
<organism evidence="7 8">
    <name type="scientific">Blastococcus colisei</name>
    <dbReference type="NCBI Taxonomy" id="1564162"/>
    <lineage>
        <taxon>Bacteria</taxon>
        <taxon>Bacillati</taxon>
        <taxon>Actinomycetota</taxon>
        <taxon>Actinomycetes</taxon>
        <taxon>Geodermatophilales</taxon>
        <taxon>Geodermatophilaceae</taxon>
        <taxon>Blastococcus</taxon>
    </lineage>
</organism>
<feature type="transmembrane region" description="Helical" evidence="5">
    <location>
        <begin position="276"/>
        <end position="294"/>
    </location>
</feature>
<gene>
    <name evidence="7" type="ORF">FHU33_1430</name>
</gene>
<protein>
    <submittedName>
        <fullName evidence="7">Putative MFS family arabinose efflux permease</fullName>
    </submittedName>
</protein>
<dbReference type="Proteomes" id="UP000319865">
    <property type="component" value="Unassembled WGS sequence"/>
</dbReference>
<evidence type="ECO:0000313" key="7">
    <source>
        <dbReference type="EMBL" id="TQN42038.1"/>
    </source>
</evidence>
<dbReference type="AlphaFoldDB" id="A0A543PD87"/>
<dbReference type="GO" id="GO:0022857">
    <property type="term" value="F:transmembrane transporter activity"/>
    <property type="evidence" value="ECO:0007669"/>
    <property type="project" value="InterPro"/>
</dbReference>
<comment type="subcellular location">
    <subcellularLocation>
        <location evidence="1">Cell membrane</location>
        <topology evidence="1">Multi-pass membrane protein</topology>
    </subcellularLocation>
</comment>
<dbReference type="InterPro" id="IPR036259">
    <property type="entry name" value="MFS_trans_sf"/>
</dbReference>
<dbReference type="Pfam" id="PF07690">
    <property type="entry name" value="MFS_1"/>
    <property type="match status" value="1"/>
</dbReference>
<feature type="transmembrane region" description="Helical" evidence="5">
    <location>
        <begin position="43"/>
        <end position="62"/>
    </location>
</feature>
<dbReference type="SUPFAM" id="SSF103473">
    <property type="entry name" value="MFS general substrate transporter"/>
    <property type="match status" value="1"/>
</dbReference>
<feature type="transmembrane region" description="Helical" evidence="5">
    <location>
        <begin position="300"/>
        <end position="324"/>
    </location>
</feature>
<feature type="transmembrane region" description="Helical" evidence="5">
    <location>
        <begin position="74"/>
        <end position="93"/>
    </location>
</feature>
<feature type="transmembrane region" description="Helical" evidence="5">
    <location>
        <begin position="12"/>
        <end position="37"/>
    </location>
</feature>
<feature type="transmembrane region" description="Helical" evidence="5">
    <location>
        <begin position="205"/>
        <end position="223"/>
    </location>
</feature>
<evidence type="ECO:0000256" key="1">
    <source>
        <dbReference type="ARBA" id="ARBA00004651"/>
    </source>
</evidence>
<reference evidence="7 8" key="1">
    <citation type="submission" date="2019-06" db="EMBL/GenBank/DDBJ databases">
        <title>Sequencing the genomes of 1000 actinobacteria strains.</title>
        <authorList>
            <person name="Klenk H.-P."/>
        </authorList>
    </citation>
    <scope>NUCLEOTIDE SEQUENCE [LARGE SCALE GENOMIC DNA]</scope>
    <source>
        <strain evidence="7 8">DSM 46837</strain>
    </source>
</reference>
<dbReference type="EMBL" id="VFQE01000001">
    <property type="protein sequence ID" value="TQN42038.1"/>
    <property type="molecule type" value="Genomic_DNA"/>
</dbReference>
<evidence type="ECO:0000259" key="6">
    <source>
        <dbReference type="PROSITE" id="PS50850"/>
    </source>
</evidence>
<keyword evidence="3 5" id="KW-1133">Transmembrane helix</keyword>
<feature type="domain" description="Major facilitator superfamily (MFS) profile" evidence="6">
    <location>
        <begin position="12"/>
        <end position="388"/>
    </location>
</feature>
<feature type="transmembrane region" description="Helical" evidence="5">
    <location>
        <begin position="363"/>
        <end position="383"/>
    </location>
</feature>
<evidence type="ECO:0000256" key="4">
    <source>
        <dbReference type="ARBA" id="ARBA00023136"/>
    </source>
</evidence>
<dbReference type="PANTHER" id="PTHR23527:SF1">
    <property type="entry name" value="BLL3282 PROTEIN"/>
    <property type="match status" value="1"/>
</dbReference>
<proteinExistence type="predicted"/>
<evidence type="ECO:0000313" key="8">
    <source>
        <dbReference type="Proteomes" id="UP000319865"/>
    </source>
</evidence>
<sequence>MSERPRRSSVRATLQALTVSVIGVIPAFLVGALAVQIRADLDVGLGLFGFAVATLFAVSGVLGRPGGRLVQRLGSRKGTVLAAALATVSLATVASAQSAAMLMVALAIGGLANAVAQPSANLGLSRWVTDRRLGLAFGIKQSAIPTATLLGGLAVPGVALVLGWRWAVAAAAALTVLVLLGALVGRGEASPPGTSGVSREPDRGLPRGGLVVLTIGGFFASAASSPTGVFLVDSAVTAGIASGTAGLLFAGCSLLMLTNRVGFGWLADRHPGQSRFLFIAYLLGGGAVGFALMATGGIPVFVVGAVLACGLGWSWPGLFQFAVIRENRAAAASVTGLMQTGLSLGAACGPMLFGVLAQAFSYTAAWSGVAALSLAGACTIVIGRRMVRRARGLPVTTLRRAPRAASM</sequence>